<reference evidence="1 2" key="1">
    <citation type="submission" date="2019-05" db="EMBL/GenBank/DDBJ databases">
        <title>Another draft genome of Portunus trituberculatus and its Hox gene families provides insights of decapod evolution.</title>
        <authorList>
            <person name="Jeong J.-H."/>
            <person name="Song I."/>
            <person name="Kim S."/>
            <person name="Choi T."/>
            <person name="Kim D."/>
            <person name="Ryu S."/>
            <person name="Kim W."/>
        </authorList>
    </citation>
    <scope>NUCLEOTIDE SEQUENCE [LARGE SCALE GENOMIC DNA]</scope>
    <source>
        <tissue evidence="1">Muscle</tissue>
    </source>
</reference>
<dbReference type="AlphaFoldDB" id="A0A5B7K2Q7"/>
<proteinExistence type="predicted"/>
<accession>A0A5B7K2Q7</accession>
<dbReference type="Proteomes" id="UP000324222">
    <property type="component" value="Unassembled WGS sequence"/>
</dbReference>
<name>A0A5B7K2Q7_PORTR</name>
<gene>
    <name evidence="1" type="ORF">E2C01_096419</name>
</gene>
<sequence length="33" mass="3796">MESRHQLEDRRTQAPYLPVHPLAAVLQVTARVL</sequence>
<dbReference type="EMBL" id="VSRR010124935">
    <property type="protein sequence ID" value="MPD00914.1"/>
    <property type="molecule type" value="Genomic_DNA"/>
</dbReference>
<keyword evidence="2" id="KW-1185">Reference proteome</keyword>
<evidence type="ECO:0000313" key="1">
    <source>
        <dbReference type="EMBL" id="MPD00914.1"/>
    </source>
</evidence>
<evidence type="ECO:0000313" key="2">
    <source>
        <dbReference type="Proteomes" id="UP000324222"/>
    </source>
</evidence>
<organism evidence="1 2">
    <name type="scientific">Portunus trituberculatus</name>
    <name type="common">Swimming crab</name>
    <name type="synonym">Neptunus trituberculatus</name>
    <dbReference type="NCBI Taxonomy" id="210409"/>
    <lineage>
        <taxon>Eukaryota</taxon>
        <taxon>Metazoa</taxon>
        <taxon>Ecdysozoa</taxon>
        <taxon>Arthropoda</taxon>
        <taxon>Crustacea</taxon>
        <taxon>Multicrustacea</taxon>
        <taxon>Malacostraca</taxon>
        <taxon>Eumalacostraca</taxon>
        <taxon>Eucarida</taxon>
        <taxon>Decapoda</taxon>
        <taxon>Pleocyemata</taxon>
        <taxon>Brachyura</taxon>
        <taxon>Eubrachyura</taxon>
        <taxon>Portunoidea</taxon>
        <taxon>Portunidae</taxon>
        <taxon>Portuninae</taxon>
        <taxon>Portunus</taxon>
    </lineage>
</organism>
<comment type="caution">
    <text evidence="1">The sequence shown here is derived from an EMBL/GenBank/DDBJ whole genome shotgun (WGS) entry which is preliminary data.</text>
</comment>
<protein>
    <submittedName>
        <fullName evidence="1">Uncharacterized protein</fullName>
    </submittedName>
</protein>